<dbReference type="RefSeq" id="WP_153247901.1">
    <property type="nucleotide sequence ID" value="NZ_CP044205.1"/>
</dbReference>
<sequence>MTDIIVEHAPSEARMAELGVESCATWRKEVSTFERDFDKAETAYILEGEVVITPDKGGNQVSFGAGDLVTFPVGLSCTWAVRKPLFKH</sequence>
<organism evidence="2 3">
    <name type="scientific">Candidatus Methylospira mobilis</name>
    <dbReference type="NCBI Taxonomy" id="1808979"/>
    <lineage>
        <taxon>Bacteria</taxon>
        <taxon>Pseudomonadati</taxon>
        <taxon>Pseudomonadota</taxon>
        <taxon>Gammaproteobacteria</taxon>
        <taxon>Methylococcales</taxon>
        <taxon>Methylococcaceae</taxon>
        <taxon>Candidatus Methylospira</taxon>
    </lineage>
</organism>
<dbReference type="InterPro" id="IPR008579">
    <property type="entry name" value="UGlyAH_Cupin_dom"/>
</dbReference>
<dbReference type="InParanoid" id="A0A5Q0BID3"/>
<dbReference type="CDD" id="cd02227">
    <property type="entry name" value="cupin_TM1112-like"/>
    <property type="match status" value="1"/>
</dbReference>
<dbReference type="PANTHER" id="PTHR33271">
    <property type="entry name" value="OS04G0445200 PROTEIN"/>
    <property type="match status" value="1"/>
</dbReference>
<dbReference type="SUPFAM" id="SSF51182">
    <property type="entry name" value="RmlC-like cupins"/>
    <property type="match status" value="1"/>
</dbReference>
<gene>
    <name evidence="2" type="ORF">F6R98_04115</name>
</gene>
<evidence type="ECO:0000259" key="1">
    <source>
        <dbReference type="Pfam" id="PF05899"/>
    </source>
</evidence>
<dbReference type="Pfam" id="PF05899">
    <property type="entry name" value="Cupin_3"/>
    <property type="match status" value="1"/>
</dbReference>
<dbReference type="AlphaFoldDB" id="A0A5Q0BID3"/>
<proteinExistence type="predicted"/>
<evidence type="ECO:0000313" key="3">
    <source>
        <dbReference type="Proteomes" id="UP000325755"/>
    </source>
</evidence>
<feature type="domain" description="(S)-ureidoglycine aminohydrolase cupin" evidence="1">
    <location>
        <begin position="16"/>
        <end position="88"/>
    </location>
</feature>
<dbReference type="Gene3D" id="2.60.120.10">
    <property type="entry name" value="Jelly Rolls"/>
    <property type="match status" value="1"/>
</dbReference>
<dbReference type="InterPro" id="IPR014710">
    <property type="entry name" value="RmlC-like_jellyroll"/>
</dbReference>
<evidence type="ECO:0000313" key="2">
    <source>
        <dbReference type="EMBL" id="QFY41917.1"/>
    </source>
</evidence>
<dbReference type="PANTHER" id="PTHR33271:SF22">
    <property type="entry name" value="OS04G0445200 PROTEIN"/>
    <property type="match status" value="1"/>
</dbReference>
<protein>
    <submittedName>
        <fullName evidence="2">Cupin domain-containing protein</fullName>
    </submittedName>
</protein>
<name>A0A5Q0BID3_9GAMM</name>
<dbReference type="Proteomes" id="UP000325755">
    <property type="component" value="Chromosome"/>
</dbReference>
<keyword evidence="3" id="KW-1185">Reference proteome</keyword>
<reference evidence="2 3" key="1">
    <citation type="submission" date="2019-09" db="EMBL/GenBank/DDBJ databases">
        <title>Ecophysiology of the spiral-shaped methanotroph Methylospira mobilis as revealed by the complete genome sequence.</title>
        <authorList>
            <person name="Oshkin I.Y."/>
            <person name="Dedysh S.N."/>
            <person name="Miroshnikov K."/>
            <person name="Danilova O.V."/>
            <person name="Hakobyan A."/>
            <person name="Liesack W."/>
        </authorList>
    </citation>
    <scope>NUCLEOTIDE SEQUENCE [LARGE SCALE GENOMIC DNA]</scope>
    <source>
        <strain evidence="2 3">Shm1</strain>
    </source>
</reference>
<accession>A0A5Q0BID3</accession>
<dbReference type="OrthoDB" id="9799053at2"/>
<dbReference type="InterPro" id="IPR011051">
    <property type="entry name" value="RmlC_Cupin_sf"/>
</dbReference>
<dbReference type="EMBL" id="CP044205">
    <property type="protein sequence ID" value="QFY41917.1"/>
    <property type="molecule type" value="Genomic_DNA"/>
</dbReference>
<dbReference type="KEGG" id="mmob:F6R98_04115"/>